<gene>
    <name evidence="2" type="ORF">BJ508DRAFT_315908</name>
</gene>
<name>A0A3N4H8P8_ASCIM</name>
<feature type="region of interest" description="Disordered" evidence="1">
    <location>
        <begin position="84"/>
        <end position="105"/>
    </location>
</feature>
<dbReference type="EMBL" id="ML119972">
    <property type="protein sequence ID" value="RPA71113.1"/>
    <property type="molecule type" value="Genomic_DNA"/>
</dbReference>
<sequence length="240" mass="26335">MCEAELLPVLFEREGNCCRHRLVRIPASIFSPFVARFVSDGSFPFFFHQSFSSFFSHIIGFQHLSLASISKNIIVPELSKPVGTSKKRPVSQAQPATKLTKQTKLSPVVQIQAQKKLISTNSSEELAQMLANLAGDKVMSLPTIVEKMKTHENTPVAVKEAEEENDDSEDDNAGDSTNAGERINTGERTNAGESTNTGESTNAGKRTNADENDEIGDGKLEDTERNDDGKIQWEASDDEC</sequence>
<protein>
    <submittedName>
        <fullName evidence="2">Uncharacterized protein</fullName>
    </submittedName>
</protein>
<dbReference type="AlphaFoldDB" id="A0A3N4H8P8"/>
<keyword evidence="3" id="KW-1185">Reference proteome</keyword>
<dbReference type="Proteomes" id="UP000275078">
    <property type="component" value="Unassembled WGS sequence"/>
</dbReference>
<feature type="compositionally biased region" description="Polar residues" evidence="1">
    <location>
        <begin position="91"/>
        <end position="105"/>
    </location>
</feature>
<reference evidence="2 3" key="1">
    <citation type="journal article" date="2018" name="Nat. Ecol. Evol.">
        <title>Pezizomycetes genomes reveal the molecular basis of ectomycorrhizal truffle lifestyle.</title>
        <authorList>
            <person name="Murat C."/>
            <person name="Payen T."/>
            <person name="Noel B."/>
            <person name="Kuo A."/>
            <person name="Morin E."/>
            <person name="Chen J."/>
            <person name="Kohler A."/>
            <person name="Krizsan K."/>
            <person name="Balestrini R."/>
            <person name="Da Silva C."/>
            <person name="Montanini B."/>
            <person name="Hainaut M."/>
            <person name="Levati E."/>
            <person name="Barry K.W."/>
            <person name="Belfiori B."/>
            <person name="Cichocki N."/>
            <person name="Clum A."/>
            <person name="Dockter R.B."/>
            <person name="Fauchery L."/>
            <person name="Guy J."/>
            <person name="Iotti M."/>
            <person name="Le Tacon F."/>
            <person name="Lindquist E.A."/>
            <person name="Lipzen A."/>
            <person name="Malagnac F."/>
            <person name="Mello A."/>
            <person name="Molinier V."/>
            <person name="Miyauchi S."/>
            <person name="Poulain J."/>
            <person name="Riccioni C."/>
            <person name="Rubini A."/>
            <person name="Sitrit Y."/>
            <person name="Splivallo R."/>
            <person name="Traeger S."/>
            <person name="Wang M."/>
            <person name="Zifcakova L."/>
            <person name="Wipf D."/>
            <person name="Zambonelli A."/>
            <person name="Paolocci F."/>
            <person name="Nowrousian M."/>
            <person name="Ottonello S."/>
            <person name="Baldrian P."/>
            <person name="Spatafora J.W."/>
            <person name="Henrissat B."/>
            <person name="Nagy L.G."/>
            <person name="Aury J.M."/>
            <person name="Wincker P."/>
            <person name="Grigoriev I.V."/>
            <person name="Bonfante P."/>
            <person name="Martin F.M."/>
        </authorList>
    </citation>
    <scope>NUCLEOTIDE SEQUENCE [LARGE SCALE GENOMIC DNA]</scope>
    <source>
        <strain evidence="2 3">RN42</strain>
    </source>
</reference>
<feature type="region of interest" description="Disordered" evidence="1">
    <location>
        <begin position="149"/>
        <end position="240"/>
    </location>
</feature>
<evidence type="ECO:0000313" key="3">
    <source>
        <dbReference type="Proteomes" id="UP000275078"/>
    </source>
</evidence>
<feature type="compositionally biased region" description="Polar residues" evidence="1">
    <location>
        <begin position="186"/>
        <end position="205"/>
    </location>
</feature>
<feature type="compositionally biased region" description="Acidic residues" evidence="1">
    <location>
        <begin position="161"/>
        <end position="173"/>
    </location>
</feature>
<evidence type="ECO:0000313" key="2">
    <source>
        <dbReference type="EMBL" id="RPA71113.1"/>
    </source>
</evidence>
<organism evidence="2 3">
    <name type="scientific">Ascobolus immersus RN42</name>
    <dbReference type="NCBI Taxonomy" id="1160509"/>
    <lineage>
        <taxon>Eukaryota</taxon>
        <taxon>Fungi</taxon>
        <taxon>Dikarya</taxon>
        <taxon>Ascomycota</taxon>
        <taxon>Pezizomycotina</taxon>
        <taxon>Pezizomycetes</taxon>
        <taxon>Pezizales</taxon>
        <taxon>Ascobolaceae</taxon>
        <taxon>Ascobolus</taxon>
    </lineage>
</organism>
<proteinExistence type="predicted"/>
<accession>A0A3N4H8P8</accession>
<feature type="compositionally biased region" description="Basic and acidic residues" evidence="1">
    <location>
        <begin position="216"/>
        <end position="231"/>
    </location>
</feature>
<evidence type="ECO:0000256" key="1">
    <source>
        <dbReference type="SAM" id="MobiDB-lite"/>
    </source>
</evidence>